<evidence type="ECO:0000256" key="1">
    <source>
        <dbReference type="ARBA" id="ARBA00001933"/>
    </source>
</evidence>
<dbReference type="RefSeq" id="WP_211140562.1">
    <property type="nucleotide sequence ID" value="NZ_JAEEGB010000001.1"/>
</dbReference>
<dbReference type="Gene3D" id="3.40.640.10">
    <property type="entry name" value="Type I PLP-dependent aspartate aminotransferase-like (Major domain)"/>
    <property type="match status" value="1"/>
</dbReference>
<name>A0A934HVH6_9CLOT</name>
<keyword evidence="8" id="KW-1185">Reference proteome</keyword>
<dbReference type="InterPro" id="IPR027619">
    <property type="entry name" value="C-S_lyase_PatB-like"/>
</dbReference>
<dbReference type="GO" id="GO:0008483">
    <property type="term" value="F:transaminase activity"/>
    <property type="evidence" value="ECO:0007669"/>
    <property type="project" value="UniProtKB-KW"/>
</dbReference>
<sequence length="390" mass="44961">MKYNFDEIIDRKSNFAAKYDELTLKYGKGDLIPMWVADMDFKAPQPVIDTMRERLEQGIFGYTSRPDSYYESISQWLEKRHGWKVDPKHIIHSPLVIPSINVIIKEFTQPGDKIIIQTPVYSPFFDVVKNNDRELVINPLKLVDGKYVMDYKNLEEAAKSGAKMLLLCNPHNPVGRVWTREELVKLGDICLKYGVKVVSDEIHSDLIYKGNKHVPFGMISEDFFKNSITCSAPSKTFNIAGLQASYVIFPTEEEKQIFDHAWTLIDIKRNNCFSLVATEAAYRHGEEWLEQLLEYLEGNVDLVKDYCDKYIPKIKPNRPEGTYLIWIDCRELGMDKDQLTKFMIDEVKVAFNAGHAFGVEGEGYIRMNIACPRPIVQEVLDRLKTAIDKL</sequence>
<comment type="cofactor">
    <cofactor evidence="1">
        <name>pyridoxal 5'-phosphate</name>
        <dbReference type="ChEBI" id="CHEBI:597326"/>
    </cofactor>
</comment>
<dbReference type="PANTHER" id="PTHR43525">
    <property type="entry name" value="PROTEIN MALY"/>
    <property type="match status" value="1"/>
</dbReference>
<dbReference type="InterPro" id="IPR015421">
    <property type="entry name" value="PyrdxlP-dep_Trfase_major"/>
</dbReference>
<dbReference type="PANTHER" id="PTHR43525:SF1">
    <property type="entry name" value="PROTEIN MALY"/>
    <property type="match status" value="1"/>
</dbReference>
<evidence type="ECO:0000259" key="6">
    <source>
        <dbReference type="Pfam" id="PF00155"/>
    </source>
</evidence>
<dbReference type="SUPFAM" id="SSF53383">
    <property type="entry name" value="PLP-dependent transferases"/>
    <property type="match status" value="1"/>
</dbReference>
<evidence type="ECO:0000313" key="8">
    <source>
        <dbReference type="Proteomes" id="UP000622687"/>
    </source>
</evidence>
<dbReference type="EMBL" id="JAEEGB010000001">
    <property type="protein sequence ID" value="MBI6871090.1"/>
    <property type="molecule type" value="Genomic_DNA"/>
</dbReference>
<dbReference type="Pfam" id="PF00155">
    <property type="entry name" value="Aminotran_1_2"/>
    <property type="match status" value="1"/>
</dbReference>
<protein>
    <recommendedName>
        <fullName evidence="2">cysteine-S-conjugate beta-lyase</fullName>
        <ecNumber evidence="2">4.4.1.13</ecNumber>
    </recommendedName>
</protein>
<dbReference type="InterPro" id="IPR051798">
    <property type="entry name" value="Class-II_PLP-Dep_Aminotrans"/>
</dbReference>
<keyword evidence="3" id="KW-0663">Pyridoxal phosphate</keyword>
<dbReference type="CDD" id="cd00609">
    <property type="entry name" value="AAT_like"/>
    <property type="match status" value="1"/>
</dbReference>
<dbReference type="AlphaFoldDB" id="A0A934HVH6"/>
<dbReference type="InterPro" id="IPR015424">
    <property type="entry name" value="PyrdxlP-dep_Trfase"/>
</dbReference>
<evidence type="ECO:0000256" key="5">
    <source>
        <dbReference type="ARBA" id="ARBA00037974"/>
    </source>
</evidence>
<comment type="similarity">
    <text evidence="5">Belongs to the class-II pyridoxal-phosphate-dependent aminotransferase family. MalY/PatB cystathionine beta-lyase subfamily.</text>
</comment>
<evidence type="ECO:0000313" key="7">
    <source>
        <dbReference type="EMBL" id="MBI6871090.1"/>
    </source>
</evidence>
<accession>A0A934HVH6</accession>
<dbReference type="Proteomes" id="UP000622687">
    <property type="component" value="Unassembled WGS sequence"/>
</dbReference>
<dbReference type="InterPro" id="IPR015422">
    <property type="entry name" value="PyrdxlP-dep_Trfase_small"/>
</dbReference>
<keyword evidence="7" id="KW-0032">Aminotransferase</keyword>
<reference evidence="7" key="1">
    <citation type="submission" date="2020-12" db="EMBL/GenBank/DDBJ databases">
        <title>Clostridium thailandense sp. nov., a novel acetogenic bacterium isolated from peat land soil in Thailand.</title>
        <authorList>
            <person name="Chaikitkaew S."/>
            <person name="Birkeland N.K."/>
        </authorList>
    </citation>
    <scope>NUCLEOTIDE SEQUENCE</scope>
    <source>
        <strain evidence="7">DSM 17425</strain>
    </source>
</reference>
<dbReference type="GO" id="GO:0030170">
    <property type="term" value="F:pyridoxal phosphate binding"/>
    <property type="evidence" value="ECO:0007669"/>
    <property type="project" value="InterPro"/>
</dbReference>
<dbReference type="Gene3D" id="3.90.1150.10">
    <property type="entry name" value="Aspartate Aminotransferase, domain 1"/>
    <property type="match status" value="1"/>
</dbReference>
<evidence type="ECO:0000256" key="3">
    <source>
        <dbReference type="ARBA" id="ARBA00022898"/>
    </source>
</evidence>
<keyword evidence="4" id="KW-0456">Lyase</keyword>
<comment type="caution">
    <text evidence="7">The sequence shown here is derived from an EMBL/GenBank/DDBJ whole genome shotgun (WGS) entry which is preliminary data.</text>
</comment>
<evidence type="ECO:0000256" key="2">
    <source>
        <dbReference type="ARBA" id="ARBA00012224"/>
    </source>
</evidence>
<proteinExistence type="inferred from homology"/>
<dbReference type="InterPro" id="IPR004839">
    <property type="entry name" value="Aminotransferase_I/II_large"/>
</dbReference>
<dbReference type="EC" id="4.4.1.13" evidence="2"/>
<keyword evidence="7" id="KW-0808">Transferase</keyword>
<dbReference type="GO" id="GO:0047804">
    <property type="term" value="F:cysteine-S-conjugate beta-lyase activity"/>
    <property type="evidence" value="ECO:0007669"/>
    <property type="project" value="UniProtKB-EC"/>
</dbReference>
<organism evidence="7 8">
    <name type="scientific">Clostridium aciditolerans</name>
    <dbReference type="NCBI Taxonomy" id="339861"/>
    <lineage>
        <taxon>Bacteria</taxon>
        <taxon>Bacillati</taxon>
        <taxon>Bacillota</taxon>
        <taxon>Clostridia</taxon>
        <taxon>Eubacteriales</taxon>
        <taxon>Clostridiaceae</taxon>
        <taxon>Clostridium</taxon>
    </lineage>
</organism>
<gene>
    <name evidence="7" type="ORF">I6U51_00025</name>
</gene>
<feature type="domain" description="Aminotransferase class I/classII large" evidence="6">
    <location>
        <begin position="39"/>
        <end position="383"/>
    </location>
</feature>
<evidence type="ECO:0000256" key="4">
    <source>
        <dbReference type="ARBA" id="ARBA00023239"/>
    </source>
</evidence>
<dbReference type="NCBIfam" id="TIGR04350">
    <property type="entry name" value="C_S_lyase_PatB"/>
    <property type="match status" value="1"/>
</dbReference>